<dbReference type="InterPro" id="IPR033449">
    <property type="entry name" value="Rit1_N"/>
</dbReference>
<reference evidence="3 4" key="1">
    <citation type="journal article" date="2019" name="Nat. Ecol. Evol.">
        <title>Megaphylogeny resolves global patterns of mushroom evolution.</title>
        <authorList>
            <person name="Varga T."/>
            <person name="Krizsan K."/>
            <person name="Foldi C."/>
            <person name="Dima B."/>
            <person name="Sanchez-Garcia M."/>
            <person name="Sanchez-Ramirez S."/>
            <person name="Szollosi G.J."/>
            <person name="Szarkandi J.G."/>
            <person name="Papp V."/>
            <person name="Albert L."/>
            <person name="Andreopoulos W."/>
            <person name="Angelini C."/>
            <person name="Antonin V."/>
            <person name="Barry K.W."/>
            <person name="Bougher N.L."/>
            <person name="Buchanan P."/>
            <person name="Buyck B."/>
            <person name="Bense V."/>
            <person name="Catcheside P."/>
            <person name="Chovatia M."/>
            <person name="Cooper J."/>
            <person name="Damon W."/>
            <person name="Desjardin D."/>
            <person name="Finy P."/>
            <person name="Geml J."/>
            <person name="Haridas S."/>
            <person name="Hughes K."/>
            <person name="Justo A."/>
            <person name="Karasinski D."/>
            <person name="Kautmanova I."/>
            <person name="Kiss B."/>
            <person name="Kocsube S."/>
            <person name="Kotiranta H."/>
            <person name="LaButti K.M."/>
            <person name="Lechner B.E."/>
            <person name="Liimatainen K."/>
            <person name="Lipzen A."/>
            <person name="Lukacs Z."/>
            <person name="Mihaltcheva S."/>
            <person name="Morgado L.N."/>
            <person name="Niskanen T."/>
            <person name="Noordeloos M.E."/>
            <person name="Ohm R.A."/>
            <person name="Ortiz-Santana B."/>
            <person name="Ovrebo C."/>
            <person name="Racz N."/>
            <person name="Riley R."/>
            <person name="Savchenko A."/>
            <person name="Shiryaev A."/>
            <person name="Soop K."/>
            <person name="Spirin V."/>
            <person name="Szebenyi C."/>
            <person name="Tomsovsky M."/>
            <person name="Tulloss R.E."/>
            <person name="Uehling J."/>
            <person name="Grigoriev I.V."/>
            <person name="Vagvolgyi C."/>
            <person name="Papp T."/>
            <person name="Martin F.M."/>
            <person name="Miettinen O."/>
            <person name="Hibbett D.S."/>
            <person name="Nagy L.G."/>
        </authorList>
    </citation>
    <scope>NUCLEOTIDE SEQUENCE [LARGE SCALE GENOMIC DNA]</scope>
    <source>
        <strain evidence="3 4">CBS 121175</strain>
    </source>
</reference>
<dbReference type="GO" id="GO:0043399">
    <property type="term" value="F:tRNA adenosine(64)-2'-O-ribosylphosphate transferase activity"/>
    <property type="evidence" value="ECO:0007669"/>
    <property type="project" value="InterPro"/>
</dbReference>
<evidence type="ECO:0000259" key="1">
    <source>
        <dbReference type="Pfam" id="PF04179"/>
    </source>
</evidence>
<dbReference type="Proteomes" id="UP000307440">
    <property type="component" value="Unassembled WGS sequence"/>
</dbReference>
<dbReference type="Pfam" id="PF17184">
    <property type="entry name" value="Rit1_C"/>
    <property type="match status" value="1"/>
</dbReference>
<keyword evidence="3" id="KW-0808">Transferase</keyword>
<feature type="domain" description="Rit1 N-terminal" evidence="2">
    <location>
        <begin position="12"/>
        <end position="281"/>
    </location>
</feature>
<dbReference type="PIRSF" id="PIRSF007747">
    <property type="entry name" value="Ribosyl_Ptfrase"/>
    <property type="match status" value="1"/>
</dbReference>
<sequence length="470" mass="51935">MANSDHSALEIIRKESLDIYNRLHSIEEDISFVDEVHKFYSDIPIIPNLRCGAWYTNPAISADIPAYFKSTDGHYGNWGFNLRRANLHLLPFVAQNRGLVLVDSTRSGKRIPDALSKTVPIWCAVVNRAVLRRYRDAEVGGAGEWDGALYTPPGVVSSQEHSQIALRVDGWAEALAASSFELPRLPVPLRPIWITPSTSQFPPISEGNEGSRFLPVICVSASKQVQEGVERRLGGFSYVQGSGDDHELWGMGLTPQIFWDHRRDILSVGRPDLLHRVQQLVDESSQGTARSAGRQDGTPVAKVRNRISIDTVANVQSQLHGSMGKSPRLGYVLISDEDAGEEPAMDPNPSFPSTLTLRGPTGKKSQIYFLHEVLPKGLAFIKKELDAGHDICVACPTGKDLSVGLALAAISAYFDEEGTYTGHTTCPIVNKQAIKTRLEWIIASRPEANPSRTTLKRVNEYLLTDEHLRR</sequence>
<dbReference type="OrthoDB" id="45256at2759"/>
<dbReference type="InterPro" id="IPR033421">
    <property type="entry name" value="Rit1_DUSP-like"/>
</dbReference>
<evidence type="ECO:0000259" key="2">
    <source>
        <dbReference type="Pfam" id="PF17184"/>
    </source>
</evidence>
<dbReference type="PANTHER" id="PTHR31811">
    <property type="entry name" value="TRNA A64-2'-O-RIBOSYLPHOSPHATE TRANSFERASE"/>
    <property type="match status" value="1"/>
</dbReference>
<gene>
    <name evidence="3" type="ORF">FA15DRAFT_747828</name>
</gene>
<evidence type="ECO:0000313" key="4">
    <source>
        <dbReference type="Proteomes" id="UP000307440"/>
    </source>
</evidence>
<organism evidence="3 4">
    <name type="scientific">Coprinopsis marcescibilis</name>
    <name type="common">Agaric fungus</name>
    <name type="synonym">Psathyrella marcescibilis</name>
    <dbReference type="NCBI Taxonomy" id="230819"/>
    <lineage>
        <taxon>Eukaryota</taxon>
        <taxon>Fungi</taxon>
        <taxon>Dikarya</taxon>
        <taxon>Basidiomycota</taxon>
        <taxon>Agaricomycotina</taxon>
        <taxon>Agaricomycetes</taxon>
        <taxon>Agaricomycetidae</taxon>
        <taxon>Agaricales</taxon>
        <taxon>Agaricineae</taxon>
        <taxon>Psathyrellaceae</taxon>
        <taxon>Coprinopsis</taxon>
    </lineage>
</organism>
<feature type="domain" description="Rit1 DUSP-like" evidence="1">
    <location>
        <begin position="355"/>
        <end position="462"/>
    </location>
</feature>
<keyword evidence="4" id="KW-1185">Reference proteome</keyword>
<dbReference type="InterPro" id="IPR007306">
    <property type="entry name" value="Rit1"/>
</dbReference>
<proteinExistence type="predicted"/>
<accession>A0A5C3L778</accession>
<evidence type="ECO:0000313" key="3">
    <source>
        <dbReference type="EMBL" id="TFK28600.1"/>
    </source>
</evidence>
<dbReference type="GO" id="GO:0019988">
    <property type="term" value="P:charged-tRNA amino acid modification"/>
    <property type="evidence" value="ECO:0007669"/>
    <property type="project" value="InterPro"/>
</dbReference>
<dbReference type="PANTHER" id="PTHR31811:SF0">
    <property type="entry name" value="TRNA A64-2'-O-RIBOSYLPHOSPHATE TRANSFERASE"/>
    <property type="match status" value="1"/>
</dbReference>
<dbReference type="GO" id="GO:0005737">
    <property type="term" value="C:cytoplasm"/>
    <property type="evidence" value="ECO:0007669"/>
    <property type="project" value="TreeGrafter"/>
</dbReference>
<dbReference type="EMBL" id="ML210154">
    <property type="protein sequence ID" value="TFK28600.1"/>
    <property type="molecule type" value="Genomic_DNA"/>
</dbReference>
<protein>
    <submittedName>
        <fullName evidence="3">Initiator tRNA phosphoribosyl transferase</fullName>
    </submittedName>
</protein>
<dbReference type="AlphaFoldDB" id="A0A5C3L778"/>
<dbReference type="Pfam" id="PF04179">
    <property type="entry name" value="Init_tRNA_PT"/>
    <property type="match status" value="1"/>
</dbReference>
<name>A0A5C3L778_COPMA</name>